<dbReference type="PANTHER" id="PTHR43289">
    <property type="entry name" value="MITOGEN-ACTIVATED PROTEIN KINASE KINASE KINASE 20-RELATED"/>
    <property type="match status" value="1"/>
</dbReference>
<feature type="domain" description="NACHT" evidence="9">
    <location>
        <begin position="390"/>
        <end position="479"/>
    </location>
</feature>
<dbReference type="PROSITE" id="PS00108">
    <property type="entry name" value="PROTEIN_KINASE_ST"/>
    <property type="match status" value="1"/>
</dbReference>
<dbReference type="InterPro" id="IPR000719">
    <property type="entry name" value="Prot_kinase_dom"/>
</dbReference>
<dbReference type="EC" id="2.7.11.1" evidence="1"/>
<keyword evidence="7" id="KW-0472">Membrane</keyword>
<dbReference type="InterPro" id="IPR011009">
    <property type="entry name" value="Kinase-like_dom_sf"/>
</dbReference>
<proteinExistence type="predicted"/>
<dbReference type="EMBL" id="CP062983">
    <property type="protein sequence ID" value="QPC84407.1"/>
    <property type="molecule type" value="Genomic_DNA"/>
</dbReference>
<keyword evidence="2" id="KW-0808">Transferase</keyword>
<gene>
    <name evidence="10" type="ORF">G4Y79_08540</name>
</gene>
<feature type="transmembrane region" description="Helical" evidence="7">
    <location>
        <begin position="864"/>
        <end position="886"/>
    </location>
</feature>
<evidence type="ECO:0000256" key="7">
    <source>
        <dbReference type="SAM" id="Phobius"/>
    </source>
</evidence>
<keyword evidence="11" id="KW-1185">Reference proteome</keyword>
<evidence type="ECO:0000256" key="5">
    <source>
        <dbReference type="ARBA" id="ARBA00022840"/>
    </source>
</evidence>
<feature type="transmembrane region" description="Helical" evidence="7">
    <location>
        <begin position="744"/>
        <end position="765"/>
    </location>
</feature>
<feature type="transmembrane region" description="Helical" evidence="7">
    <location>
        <begin position="786"/>
        <end position="810"/>
    </location>
</feature>
<dbReference type="Gene3D" id="3.40.50.300">
    <property type="entry name" value="P-loop containing nucleotide triphosphate hydrolases"/>
    <property type="match status" value="1"/>
</dbReference>
<keyword evidence="7" id="KW-0812">Transmembrane</keyword>
<dbReference type="RefSeq" id="WP_195172470.1">
    <property type="nucleotide sequence ID" value="NZ_CP062983.1"/>
</dbReference>
<keyword evidence="7" id="KW-1133">Transmembrane helix</keyword>
<dbReference type="PROSITE" id="PS50011">
    <property type="entry name" value="PROTEIN_KINASE_DOM"/>
    <property type="match status" value="1"/>
</dbReference>
<protein>
    <recommendedName>
        <fullName evidence="1">non-specific serine/threonine protein kinase</fullName>
        <ecNumber evidence="1">2.7.11.1</ecNumber>
    </recommendedName>
</protein>
<name>A0A7S8ECG2_9CHLR</name>
<dbReference type="Proteomes" id="UP000594468">
    <property type="component" value="Chromosome"/>
</dbReference>
<evidence type="ECO:0000256" key="4">
    <source>
        <dbReference type="ARBA" id="ARBA00022777"/>
    </source>
</evidence>
<dbReference type="PANTHER" id="PTHR43289:SF6">
    <property type="entry name" value="SERINE_THREONINE-PROTEIN KINASE NEKL-3"/>
    <property type="match status" value="1"/>
</dbReference>
<dbReference type="PROSITE" id="PS50837">
    <property type="entry name" value="NACHT"/>
    <property type="match status" value="1"/>
</dbReference>
<reference evidence="10 11" key="1">
    <citation type="submission" date="2020-02" db="EMBL/GenBank/DDBJ databases">
        <authorList>
            <person name="Zheng R.K."/>
            <person name="Sun C.M."/>
        </authorList>
    </citation>
    <scope>NUCLEOTIDE SEQUENCE [LARGE SCALE GENOMIC DNA]</scope>
    <source>
        <strain evidence="11">rifampicinis</strain>
    </source>
</reference>
<evidence type="ECO:0000256" key="6">
    <source>
        <dbReference type="PROSITE-ProRule" id="PRU10141"/>
    </source>
</evidence>
<dbReference type="InterPro" id="IPR027417">
    <property type="entry name" value="P-loop_NTPase"/>
</dbReference>
<dbReference type="AlphaFoldDB" id="A0A7S8ECG2"/>
<accession>A0A7S8ECG2</accession>
<evidence type="ECO:0000256" key="2">
    <source>
        <dbReference type="ARBA" id="ARBA00022679"/>
    </source>
</evidence>
<feature type="domain" description="Protein kinase" evidence="8">
    <location>
        <begin position="12"/>
        <end position="279"/>
    </location>
</feature>
<keyword evidence="4 10" id="KW-0418">Kinase</keyword>
<dbReference type="KEGG" id="pmet:G4Y79_08540"/>
<dbReference type="InterPro" id="IPR008271">
    <property type="entry name" value="Ser/Thr_kinase_AS"/>
</dbReference>
<dbReference type="GO" id="GO:0004674">
    <property type="term" value="F:protein serine/threonine kinase activity"/>
    <property type="evidence" value="ECO:0007669"/>
    <property type="project" value="UniProtKB-EC"/>
</dbReference>
<feature type="transmembrane region" description="Helical" evidence="7">
    <location>
        <begin position="691"/>
        <end position="708"/>
    </location>
</feature>
<evidence type="ECO:0000256" key="3">
    <source>
        <dbReference type="ARBA" id="ARBA00022741"/>
    </source>
</evidence>
<evidence type="ECO:0000313" key="10">
    <source>
        <dbReference type="EMBL" id="QPC84407.1"/>
    </source>
</evidence>
<dbReference type="InterPro" id="IPR007111">
    <property type="entry name" value="NACHT_NTPase"/>
</dbReference>
<dbReference type="PROSITE" id="PS00107">
    <property type="entry name" value="PROTEIN_KINASE_ATP"/>
    <property type="match status" value="1"/>
</dbReference>
<evidence type="ECO:0000259" key="8">
    <source>
        <dbReference type="PROSITE" id="PS50011"/>
    </source>
</evidence>
<feature type="transmembrane region" description="Helical" evidence="7">
    <location>
        <begin position="822"/>
        <end position="843"/>
    </location>
</feature>
<keyword evidence="3 6" id="KW-0547">Nucleotide-binding</keyword>
<dbReference type="Pfam" id="PF05729">
    <property type="entry name" value="NACHT"/>
    <property type="match status" value="1"/>
</dbReference>
<feature type="transmembrane region" description="Helical" evidence="7">
    <location>
        <begin position="715"/>
        <end position="732"/>
    </location>
</feature>
<sequence length="979" mass="109221">MFRLIGQTIHGYTFHERVGVGGYGMVYRARQEAVQRDVAIKVILPEYAQSIEFQERFAYEARLIAQLEHPHITPLYDYWQDESGAYLVMRYLRGGNLRQLLQEQGALSLSQATRLLTQIGEAFASAHEAGIVHRDLKPANILLDERSNAYVTDFGVATQLQPVSEGGTASAAQEDDVIVGTFAYLAPEQIQGEPLTQRCDIYALGLVLYEMLAGQHAYGNANINDLIIHQINDPVPSLIAIRPDLPVALDAIINRATSKQPDKRYATTQAMVDELNAIVQQGTYTPAPMMRIGSVPITIPDTSTQKLMRNLISTPESRNRRSMLQNVRAFWIEGVLEQSLHGAALIELGMTPHTTAVTNPWGIVLRRPGTEDRTVVPGTPVLQMFDRLNGKLLILGDPGSGKTTTLLELTQALLARAESDQRHAIPVVLNLSSWSQSRKPMTEWLVEELGNKYQVPRRVAERWVSYDDLLLLLDGLDEVAPAYRNDCVEAINTYRREHGFVDVVVCSRTVDYEALSNQLLLNGAIVLQPLTDQQVNEYLSQFGSALNTLRTHLKGDANLSDLSRSPLMLSIMALAYRDISQGALPHLESAEAQRVHLFDVYVARMFQRQPTDAAYSRDLTEYYLTWLAQQMVAQGQTVFQIENMQPDWLPEVQQSTYRFRFARVLTVLWALIWGVPRMITTSMAPPGAPAWMKGLTWGAAGSFWGVILGTRLVRYIWMGLLSGAAFSIAVALEGGLDREWSQIVTRIPGALIIYALTTIFALWLLRRGDHHPMHIRPVESVRFDRANVKLLMALAVIPAGAFTSVLNRIVFQRPDVTVEEQILGIVLGVITSVLTAGFLTGLTSNVVGQTTRPNEGIWRSLGNALRMGLFVAVSFGVILLVATVPVSSWTFGWMQVIVTALPFGAIGALIYGGYTVIQHMTLRRLLWQTGKVPRNYTHFLNYATRLILLRKVGGGYIFVHRYLLEYFATKSDLDTPETL</sequence>
<dbReference type="CDD" id="cd14014">
    <property type="entry name" value="STKc_PknB_like"/>
    <property type="match status" value="1"/>
</dbReference>
<dbReference type="InterPro" id="IPR017441">
    <property type="entry name" value="Protein_kinase_ATP_BS"/>
</dbReference>
<dbReference type="Gene3D" id="3.30.200.20">
    <property type="entry name" value="Phosphorylase Kinase, domain 1"/>
    <property type="match status" value="1"/>
</dbReference>
<feature type="binding site" evidence="6">
    <location>
        <position position="41"/>
    </location>
    <ligand>
        <name>ATP</name>
        <dbReference type="ChEBI" id="CHEBI:30616"/>
    </ligand>
</feature>
<evidence type="ECO:0000313" key="11">
    <source>
        <dbReference type="Proteomes" id="UP000594468"/>
    </source>
</evidence>
<organism evidence="10 11">
    <name type="scientific">Phototrophicus methaneseepsis</name>
    <dbReference type="NCBI Taxonomy" id="2710758"/>
    <lineage>
        <taxon>Bacteria</taxon>
        <taxon>Bacillati</taxon>
        <taxon>Chloroflexota</taxon>
        <taxon>Candidatus Thermofontia</taxon>
        <taxon>Phototrophicales</taxon>
        <taxon>Phototrophicaceae</taxon>
        <taxon>Phototrophicus</taxon>
    </lineage>
</organism>
<dbReference type="SMART" id="SM00220">
    <property type="entry name" value="S_TKc"/>
    <property type="match status" value="1"/>
</dbReference>
<dbReference type="GO" id="GO:0005524">
    <property type="term" value="F:ATP binding"/>
    <property type="evidence" value="ECO:0007669"/>
    <property type="project" value="UniProtKB-UniRule"/>
</dbReference>
<dbReference type="Pfam" id="PF00069">
    <property type="entry name" value="Pkinase"/>
    <property type="match status" value="1"/>
</dbReference>
<evidence type="ECO:0000256" key="1">
    <source>
        <dbReference type="ARBA" id="ARBA00012513"/>
    </source>
</evidence>
<evidence type="ECO:0000259" key="9">
    <source>
        <dbReference type="PROSITE" id="PS50837"/>
    </source>
</evidence>
<dbReference type="Gene3D" id="1.10.510.10">
    <property type="entry name" value="Transferase(Phosphotransferase) domain 1"/>
    <property type="match status" value="1"/>
</dbReference>
<dbReference type="SUPFAM" id="SSF52540">
    <property type="entry name" value="P-loop containing nucleoside triphosphate hydrolases"/>
    <property type="match status" value="1"/>
</dbReference>
<feature type="transmembrane region" description="Helical" evidence="7">
    <location>
        <begin position="892"/>
        <end position="917"/>
    </location>
</feature>
<dbReference type="SUPFAM" id="SSF56112">
    <property type="entry name" value="Protein kinase-like (PK-like)"/>
    <property type="match status" value="1"/>
</dbReference>
<keyword evidence="5 6" id="KW-0067">ATP-binding</keyword>